<evidence type="ECO:0000313" key="1">
    <source>
        <dbReference type="Proteomes" id="UP001652625"/>
    </source>
</evidence>
<keyword evidence="1" id="KW-1185">Reference proteome</keyword>
<dbReference type="GeneID" id="100213018"/>
<evidence type="ECO:0000313" key="2">
    <source>
        <dbReference type="RefSeq" id="XP_065661729.1"/>
    </source>
</evidence>
<sequence length="331" mass="37757">MITRMRKNGRTESKLGVIDHAKKAIETCKIKGVFISDQSLVDNRRRKQGVVEDHPLFIIDTEQQCKLKRLSWLKRCNKESKVEFNFQTRELSATESTNLLQRNSENLDERVKENKITSSRTISSPILPRFFKTFIKELEALEEYNTLNKDPLIKIKNSLLSNQITDQSSCTPLMIGLEFNKANDTDLLQYPQLKSNSGMNTANLNVPIKFAYKRCLLNNSEIPKINSTLSPDLSLRIIIRKSYTNSPKLPNERQSVPLNFIPGVKDAKNLKKIRKTKLLRNSLNFVEHVTFCFQGISFQINKDESKTFKALAHAACMGLAIPAPSTHACNQ</sequence>
<dbReference type="Proteomes" id="UP001652625">
    <property type="component" value="Chromosome 09"/>
</dbReference>
<dbReference type="RefSeq" id="XP_065661729.1">
    <property type="nucleotide sequence ID" value="XM_065805657.1"/>
</dbReference>
<organism evidence="1 2">
    <name type="scientific">Hydra vulgaris</name>
    <name type="common">Hydra</name>
    <name type="synonym">Hydra attenuata</name>
    <dbReference type="NCBI Taxonomy" id="6087"/>
    <lineage>
        <taxon>Eukaryota</taxon>
        <taxon>Metazoa</taxon>
        <taxon>Cnidaria</taxon>
        <taxon>Hydrozoa</taxon>
        <taxon>Hydroidolina</taxon>
        <taxon>Anthoathecata</taxon>
        <taxon>Aplanulata</taxon>
        <taxon>Hydridae</taxon>
        <taxon>Hydra</taxon>
    </lineage>
</organism>
<protein>
    <submittedName>
        <fullName evidence="2">Uncharacterized protein LOC100213018 isoform X4</fullName>
    </submittedName>
</protein>
<name>A0ABM4CJ03_HYDVU</name>
<proteinExistence type="predicted"/>
<accession>A0ABM4CJ03</accession>
<reference evidence="2" key="1">
    <citation type="submission" date="2025-08" db="UniProtKB">
        <authorList>
            <consortium name="RefSeq"/>
        </authorList>
    </citation>
    <scope>IDENTIFICATION</scope>
</reference>
<gene>
    <name evidence="2" type="primary">LOC100213018</name>
</gene>